<evidence type="ECO:0000313" key="5">
    <source>
        <dbReference type="Proteomes" id="UP000613208"/>
    </source>
</evidence>
<sequence>MLESLKKDVVAMAKRAQSEGLCKHLSGNLSARDPETGYVVITPTQVDRDLLTARDMVVLDLDANVIENESGLRPTSESLMHLQIYKTRPDVNAVCHTHSMYATTFAVLNKPIPAVVYEIANLGVTKSRIPVAPYGRPGTTDLSDSVIEPVQEADVFLLQGHGAVAVSQGDIYDAYLRAAYIEELAQLYFNALCAGQGEEPYFFPPEELQKWEYPSQIKFPNK</sequence>
<protein>
    <submittedName>
        <fullName evidence="4">Aldolase</fullName>
    </submittedName>
</protein>
<organism evidence="4 5">
    <name type="scientific">Anaerostipes butyraticus</name>
    <dbReference type="NCBI Taxonomy" id="645466"/>
    <lineage>
        <taxon>Bacteria</taxon>
        <taxon>Bacillati</taxon>
        <taxon>Bacillota</taxon>
        <taxon>Clostridia</taxon>
        <taxon>Lachnospirales</taxon>
        <taxon>Lachnospiraceae</taxon>
        <taxon>Anaerostipes</taxon>
    </lineage>
</organism>
<keyword evidence="1" id="KW-0479">Metal-binding</keyword>
<dbReference type="SUPFAM" id="SSF53639">
    <property type="entry name" value="AraD/HMP-PK domain-like"/>
    <property type="match status" value="1"/>
</dbReference>
<dbReference type="AlphaFoldDB" id="A0A916QBM7"/>
<evidence type="ECO:0000313" key="4">
    <source>
        <dbReference type="EMBL" id="GFO86156.1"/>
    </source>
</evidence>
<keyword evidence="2" id="KW-0456">Lyase</keyword>
<dbReference type="GO" id="GO:0016832">
    <property type="term" value="F:aldehyde-lyase activity"/>
    <property type="evidence" value="ECO:0007669"/>
    <property type="project" value="TreeGrafter"/>
</dbReference>
<dbReference type="InterPro" id="IPR036409">
    <property type="entry name" value="Aldolase_II/adducin_N_sf"/>
</dbReference>
<dbReference type="Gene3D" id="3.40.225.10">
    <property type="entry name" value="Class II aldolase/adducin N-terminal domain"/>
    <property type="match status" value="1"/>
</dbReference>
<dbReference type="RefSeq" id="WP_201311827.1">
    <property type="nucleotide sequence ID" value="NZ_BLYI01000059.1"/>
</dbReference>
<evidence type="ECO:0000259" key="3">
    <source>
        <dbReference type="SMART" id="SM01007"/>
    </source>
</evidence>
<dbReference type="InterPro" id="IPR050197">
    <property type="entry name" value="Aldolase_class_II_sugar_metab"/>
</dbReference>
<dbReference type="GO" id="GO:0019323">
    <property type="term" value="P:pentose catabolic process"/>
    <property type="evidence" value="ECO:0007669"/>
    <property type="project" value="TreeGrafter"/>
</dbReference>
<dbReference type="InterPro" id="IPR001303">
    <property type="entry name" value="Aldolase_II/adducin_N"/>
</dbReference>
<dbReference type="GO" id="GO:0005829">
    <property type="term" value="C:cytosol"/>
    <property type="evidence" value="ECO:0007669"/>
    <property type="project" value="TreeGrafter"/>
</dbReference>
<dbReference type="GO" id="GO:0046872">
    <property type="term" value="F:metal ion binding"/>
    <property type="evidence" value="ECO:0007669"/>
    <property type="project" value="UniProtKB-KW"/>
</dbReference>
<dbReference type="EMBL" id="BLYI01000059">
    <property type="protein sequence ID" value="GFO86156.1"/>
    <property type="molecule type" value="Genomic_DNA"/>
</dbReference>
<name>A0A916QBM7_9FIRM</name>
<dbReference type="Proteomes" id="UP000613208">
    <property type="component" value="Unassembled WGS sequence"/>
</dbReference>
<accession>A0A916QBM7</accession>
<keyword evidence="5" id="KW-1185">Reference proteome</keyword>
<evidence type="ECO:0000256" key="2">
    <source>
        <dbReference type="ARBA" id="ARBA00023239"/>
    </source>
</evidence>
<comment type="caution">
    <text evidence="4">The sequence shown here is derived from an EMBL/GenBank/DDBJ whole genome shotgun (WGS) entry which is preliminary data.</text>
</comment>
<dbReference type="PANTHER" id="PTHR22789">
    <property type="entry name" value="FUCULOSE PHOSPHATE ALDOLASE"/>
    <property type="match status" value="1"/>
</dbReference>
<dbReference type="PANTHER" id="PTHR22789:SF0">
    <property type="entry name" value="3-OXO-TETRONATE 4-PHOSPHATE DECARBOXYLASE-RELATED"/>
    <property type="match status" value="1"/>
</dbReference>
<reference evidence="4" key="1">
    <citation type="submission" date="2020-06" db="EMBL/GenBank/DDBJ databases">
        <title>Characterization of fructooligosaccharide metabolism and fructooligosaccharide-degrading enzymes in human commensal butyrate producers.</title>
        <authorList>
            <person name="Tanno H."/>
            <person name="Fujii T."/>
            <person name="Hirano K."/>
            <person name="Maeno S."/>
            <person name="Tonozuka T."/>
            <person name="Sakamoto M."/>
            <person name="Ohkuma M."/>
            <person name="Tochio T."/>
            <person name="Endo A."/>
        </authorList>
    </citation>
    <scope>NUCLEOTIDE SEQUENCE</scope>
    <source>
        <strain evidence="4">JCM 17466</strain>
    </source>
</reference>
<evidence type="ECO:0000256" key="1">
    <source>
        <dbReference type="ARBA" id="ARBA00022723"/>
    </source>
</evidence>
<dbReference type="SMART" id="SM01007">
    <property type="entry name" value="Aldolase_II"/>
    <property type="match status" value="1"/>
</dbReference>
<feature type="domain" description="Class II aldolase/adducin N-terminal" evidence="3">
    <location>
        <begin position="7"/>
        <end position="189"/>
    </location>
</feature>
<gene>
    <name evidence="4" type="ORF">ANBU17_25030</name>
</gene>
<proteinExistence type="predicted"/>
<dbReference type="Pfam" id="PF00596">
    <property type="entry name" value="Aldolase_II"/>
    <property type="match status" value="1"/>
</dbReference>